<dbReference type="EMBL" id="BRXY01000580">
    <property type="protein sequence ID" value="GMI01469.1"/>
    <property type="molecule type" value="Genomic_DNA"/>
</dbReference>
<feature type="domain" description="Acyltransferase 3" evidence="3">
    <location>
        <begin position="15"/>
        <end position="437"/>
    </location>
</feature>
<feature type="transmembrane region" description="Helical" evidence="2">
    <location>
        <begin position="310"/>
        <end position="329"/>
    </location>
</feature>
<keyword evidence="2" id="KW-0472">Membrane</keyword>
<accession>A0A9W7CB56</accession>
<dbReference type="PANTHER" id="PTHR36927:SF1">
    <property type="entry name" value="MDO-LIKE PROTEIN"/>
    <property type="match status" value="1"/>
</dbReference>
<feature type="transmembrane region" description="Helical" evidence="2">
    <location>
        <begin position="98"/>
        <end position="116"/>
    </location>
</feature>
<dbReference type="InterPro" id="IPR002656">
    <property type="entry name" value="Acyl_transf_3_dom"/>
</dbReference>
<gene>
    <name evidence="4" type="ORF">TrST_g11557</name>
</gene>
<dbReference type="Pfam" id="PF01757">
    <property type="entry name" value="Acyl_transf_3"/>
    <property type="match status" value="1"/>
</dbReference>
<dbReference type="AlphaFoldDB" id="A0A9W7CB56"/>
<feature type="transmembrane region" description="Helical" evidence="2">
    <location>
        <begin position="391"/>
        <end position="410"/>
    </location>
</feature>
<dbReference type="GO" id="GO:0016747">
    <property type="term" value="F:acyltransferase activity, transferring groups other than amino-acyl groups"/>
    <property type="evidence" value="ECO:0007669"/>
    <property type="project" value="InterPro"/>
</dbReference>
<feature type="transmembrane region" description="Helical" evidence="2">
    <location>
        <begin position="196"/>
        <end position="215"/>
    </location>
</feature>
<feature type="transmembrane region" description="Helical" evidence="2">
    <location>
        <begin position="277"/>
        <end position="298"/>
    </location>
</feature>
<dbReference type="Proteomes" id="UP001165085">
    <property type="component" value="Unassembled WGS sequence"/>
</dbReference>
<dbReference type="InterPro" id="IPR050623">
    <property type="entry name" value="Glucan_succinyl_AcylTrfase"/>
</dbReference>
<sequence>MGAPAPPRTRQRVFAIDWLRMYDVFIVIMGHCIRFLDDKESDVKLQGAGSNSYLNVIMLFGNMWVMPLFFFLAGAAANLSIGSRTRMMSYFVKRVLRIGIPLVGGFFLAVLPYAYITRDYLDCNETGVSDEDMSDIPPVFFAYFFKNCFAKHGFKWLWFLALLAMMTGLHLPIIFYLKRSMLTDNAEVRKVLQKKILLTGCCYMLGWGLFCSLALPIHSFLNFGGLVLYFTVTFGHVYVQHVRKQDSSYVLLLLFMMSTHLFVQAEDKAETSTLTKWLFIIISYINMFLSGFLISLYENRIAHAFSRKKGYLVLSLFNFALFPLLAPVYEDSPDYEFVNGGVYATYPKRDMRILYGAGCYTWVIFIYAFARKFLNYEFNELAYKYFTRSTLPLYIIHPTVQYALAIYVYLPYGSEWGTGITFTTMCGLSFGICFTFYTLIDVTPFRFLVGLSGPSPLFPEGLFKPSPLFSDGVKFCKPRCGMNVFKGEEEEENDGGDGGEEEGGEKSFATASGGVESDSSPLSPPRPVLSARDSTLGHVTNAVSEVFYGKYGLNAMTTFDLVGDRLRHLVEDEGFDIGYDGATRMVTSSSEEEEGIDHWAVPSTEDWRSVLKENRRLEERVRLLESTCEENGIEVEEVGPMKGGKGGEGEVVIEMSRSL</sequence>
<keyword evidence="5" id="KW-1185">Reference proteome</keyword>
<feature type="transmembrane region" description="Helical" evidence="2">
    <location>
        <begin position="56"/>
        <end position="77"/>
    </location>
</feature>
<feature type="transmembrane region" description="Helical" evidence="2">
    <location>
        <begin position="156"/>
        <end position="176"/>
    </location>
</feature>
<evidence type="ECO:0000256" key="1">
    <source>
        <dbReference type="SAM" id="MobiDB-lite"/>
    </source>
</evidence>
<protein>
    <recommendedName>
        <fullName evidence="3">Acyltransferase 3 domain-containing protein</fullName>
    </recommendedName>
</protein>
<feature type="transmembrane region" description="Helical" evidence="2">
    <location>
        <begin position="353"/>
        <end position="370"/>
    </location>
</feature>
<feature type="transmembrane region" description="Helical" evidence="2">
    <location>
        <begin position="248"/>
        <end position="265"/>
    </location>
</feature>
<dbReference type="PANTHER" id="PTHR36927">
    <property type="entry name" value="BLR4337 PROTEIN"/>
    <property type="match status" value="1"/>
</dbReference>
<feature type="transmembrane region" description="Helical" evidence="2">
    <location>
        <begin position="416"/>
        <end position="440"/>
    </location>
</feature>
<organism evidence="4 5">
    <name type="scientific">Triparma strigata</name>
    <dbReference type="NCBI Taxonomy" id="1606541"/>
    <lineage>
        <taxon>Eukaryota</taxon>
        <taxon>Sar</taxon>
        <taxon>Stramenopiles</taxon>
        <taxon>Ochrophyta</taxon>
        <taxon>Bolidophyceae</taxon>
        <taxon>Parmales</taxon>
        <taxon>Triparmaceae</taxon>
        <taxon>Triparma</taxon>
    </lineage>
</organism>
<keyword evidence="2" id="KW-0812">Transmembrane</keyword>
<keyword evidence="2" id="KW-1133">Transmembrane helix</keyword>
<feature type="compositionally biased region" description="Acidic residues" evidence="1">
    <location>
        <begin position="488"/>
        <end position="503"/>
    </location>
</feature>
<evidence type="ECO:0000313" key="4">
    <source>
        <dbReference type="EMBL" id="GMI01469.1"/>
    </source>
</evidence>
<dbReference type="OrthoDB" id="192300at2759"/>
<name>A0A9W7CB56_9STRA</name>
<feature type="transmembrane region" description="Helical" evidence="2">
    <location>
        <begin position="18"/>
        <end position="36"/>
    </location>
</feature>
<feature type="region of interest" description="Disordered" evidence="1">
    <location>
        <begin position="487"/>
        <end position="533"/>
    </location>
</feature>
<evidence type="ECO:0000313" key="5">
    <source>
        <dbReference type="Proteomes" id="UP001165085"/>
    </source>
</evidence>
<evidence type="ECO:0000259" key="3">
    <source>
        <dbReference type="Pfam" id="PF01757"/>
    </source>
</evidence>
<proteinExistence type="predicted"/>
<evidence type="ECO:0000256" key="2">
    <source>
        <dbReference type="SAM" id="Phobius"/>
    </source>
</evidence>
<feature type="transmembrane region" description="Helical" evidence="2">
    <location>
        <begin position="221"/>
        <end position="239"/>
    </location>
</feature>
<reference evidence="5" key="1">
    <citation type="journal article" date="2023" name="Commun. Biol.">
        <title>Genome analysis of Parmales, the sister group of diatoms, reveals the evolutionary specialization of diatoms from phago-mixotrophs to photoautotrophs.</title>
        <authorList>
            <person name="Ban H."/>
            <person name="Sato S."/>
            <person name="Yoshikawa S."/>
            <person name="Yamada K."/>
            <person name="Nakamura Y."/>
            <person name="Ichinomiya M."/>
            <person name="Sato N."/>
            <person name="Blanc-Mathieu R."/>
            <person name="Endo H."/>
            <person name="Kuwata A."/>
            <person name="Ogata H."/>
        </authorList>
    </citation>
    <scope>NUCLEOTIDE SEQUENCE [LARGE SCALE GENOMIC DNA]</scope>
    <source>
        <strain evidence="5">NIES 3701</strain>
    </source>
</reference>
<comment type="caution">
    <text evidence="4">The sequence shown here is derived from an EMBL/GenBank/DDBJ whole genome shotgun (WGS) entry which is preliminary data.</text>
</comment>